<comment type="subcellular location">
    <subcellularLocation>
        <location evidence="1">Cell membrane</location>
        <topology evidence="1">Multi-pass membrane protein</topology>
    </subcellularLocation>
</comment>
<keyword evidence="7" id="KW-0479">Metal-binding</keyword>
<sequence length="352" mass="37981">MVYAALSVCIIVSLFITPLVKKLAIRIGAVDQPNDRKVHQKIMPRLGGLAIFFSFLLGFLLFLPETMNAWPVLAGAIIITGVGVLDDLYELSAKAKFGGQLVAAIITVLGGVQIDFVTLPFGIFGDRIDFGLFAIPITILWIVGITNAINLIDGLDGLAAGVSAIVLLTISGLGIAMGNPLVALLGFLLLGSTLGFLAYNFHPAKIFMGDTGALFLGYMISVLAVMGLFKNVAIFSLIVPIMILGVPILDTLFAIIRRFLHKKPLSAPDKLHLHHCLLRLGFSHRQTVIMIYALSGIFSTAAIVFTEATIWGSTLILFGLIILVELVVEVTGLISENYRPLLKLMNVTKKRL</sequence>
<evidence type="ECO:0000313" key="11">
    <source>
        <dbReference type="Proteomes" id="UP000306980"/>
    </source>
</evidence>
<evidence type="ECO:0000313" key="9">
    <source>
        <dbReference type="EMBL" id="TMN21951.1"/>
    </source>
</evidence>
<dbReference type="CDD" id="cd06853">
    <property type="entry name" value="GT_WecA_like"/>
    <property type="match status" value="1"/>
</dbReference>
<dbReference type="GO" id="GO:0016780">
    <property type="term" value="F:phosphotransferase activity, for other substituted phosphate groups"/>
    <property type="evidence" value="ECO:0007669"/>
    <property type="project" value="InterPro"/>
</dbReference>
<gene>
    <name evidence="9" type="ORF">FFL34_07335</name>
    <name evidence="10" type="ORF">FH966_02720</name>
</gene>
<reference evidence="10 12" key="2">
    <citation type="submission" date="2019-07" db="EMBL/GenBank/DDBJ databases">
        <title>Genomic analysis of Lentibacillus sp. NKC851-2.</title>
        <authorList>
            <person name="Oh Y.J."/>
        </authorList>
    </citation>
    <scope>NUCLEOTIDE SEQUENCE [LARGE SCALE GENOMIC DNA]</scope>
    <source>
        <strain evidence="10 12">NKC851-2</strain>
    </source>
</reference>
<evidence type="ECO:0000256" key="3">
    <source>
        <dbReference type="ARBA" id="ARBA00022679"/>
    </source>
</evidence>
<comment type="caution">
    <text evidence="10">The sequence shown here is derived from an EMBL/GenBank/DDBJ whole genome shotgun (WGS) entry which is preliminary data.</text>
</comment>
<evidence type="ECO:0000256" key="4">
    <source>
        <dbReference type="ARBA" id="ARBA00022692"/>
    </source>
</evidence>
<evidence type="ECO:0000313" key="10">
    <source>
        <dbReference type="EMBL" id="TRM10715.1"/>
    </source>
</evidence>
<feature type="binding site" evidence="7">
    <location>
        <position position="150"/>
    </location>
    <ligand>
        <name>Mg(2+)</name>
        <dbReference type="ChEBI" id="CHEBI:18420"/>
    </ligand>
</feature>
<dbReference type="OrthoDB" id="9783652at2"/>
<evidence type="ECO:0000313" key="12">
    <source>
        <dbReference type="Proteomes" id="UP000319280"/>
    </source>
</evidence>
<name>A0A549YFR6_9BACI</name>
<evidence type="ECO:0000256" key="2">
    <source>
        <dbReference type="ARBA" id="ARBA00022475"/>
    </source>
</evidence>
<feature type="transmembrane region" description="Helical" evidence="8">
    <location>
        <begin position="157"/>
        <end position="175"/>
    </location>
</feature>
<proteinExistence type="predicted"/>
<evidence type="ECO:0000256" key="8">
    <source>
        <dbReference type="SAM" id="Phobius"/>
    </source>
</evidence>
<feature type="transmembrane region" description="Helical" evidence="8">
    <location>
        <begin position="287"/>
        <end position="305"/>
    </location>
</feature>
<dbReference type="GO" id="GO:0009103">
    <property type="term" value="P:lipopolysaccharide biosynthetic process"/>
    <property type="evidence" value="ECO:0007669"/>
    <property type="project" value="TreeGrafter"/>
</dbReference>
<dbReference type="AlphaFoldDB" id="A0A549YFR6"/>
<dbReference type="GO" id="GO:0071555">
    <property type="term" value="P:cell wall organization"/>
    <property type="evidence" value="ECO:0007669"/>
    <property type="project" value="TreeGrafter"/>
</dbReference>
<evidence type="ECO:0000256" key="7">
    <source>
        <dbReference type="PIRSR" id="PIRSR600715-1"/>
    </source>
</evidence>
<dbReference type="Proteomes" id="UP000319280">
    <property type="component" value="Unassembled WGS sequence"/>
</dbReference>
<feature type="transmembrane region" description="Helical" evidence="8">
    <location>
        <begin position="211"/>
        <end position="229"/>
    </location>
</feature>
<accession>A0A549YFR6</accession>
<dbReference type="GO" id="GO:0046872">
    <property type="term" value="F:metal ion binding"/>
    <property type="evidence" value="ECO:0007669"/>
    <property type="project" value="UniProtKB-KW"/>
</dbReference>
<reference evidence="9 11" key="1">
    <citation type="submission" date="2019-05" db="EMBL/GenBank/DDBJ databases">
        <title>Genomic analysis of Lentibacillus sp. NKC220-2.</title>
        <authorList>
            <person name="Oh Y.J."/>
        </authorList>
    </citation>
    <scope>NUCLEOTIDE SEQUENCE [LARGE SCALE GENOMIC DNA]</scope>
    <source>
        <strain evidence="9 11">NKC220-2</strain>
    </source>
</reference>
<keyword evidence="7" id="KW-0460">Magnesium</keyword>
<feature type="transmembrane region" description="Helical" evidence="8">
    <location>
        <begin position="6"/>
        <end position="25"/>
    </location>
</feature>
<evidence type="ECO:0000256" key="1">
    <source>
        <dbReference type="ARBA" id="ARBA00004651"/>
    </source>
</evidence>
<evidence type="ECO:0000256" key="5">
    <source>
        <dbReference type="ARBA" id="ARBA00022989"/>
    </source>
</evidence>
<dbReference type="RefSeq" id="WP_138602852.1">
    <property type="nucleotide sequence ID" value="NZ_VCIA01000001.1"/>
</dbReference>
<dbReference type="GO" id="GO:0005886">
    <property type="term" value="C:plasma membrane"/>
    <property type="evidence" value="ECO:0007669"/>
    <property type="project" value="UniProtKB-SubCell"/>
</dbReference>
<dbReference type="Pfam" id="PF00953">
    <property type="entry name" value="Glycos_transf_4"/>
    <property type="match status" value="1"/>
</dbReference>
<dbReference type="PROSITE" id="PS01348">
    <property type="entry name" value="MRAY_2"/>
    <property type="match status" value="1"/>
</dbReference>
<organism evidence="10 12">
    <name type="scientific">Lentibacillus cibarius</name>
    <dbReference type="NCBI Taxonomy" id="2583219"/>
    <lineage>
        <taxon>Bacteria</taxon>
        <taxon>Bacillati</taxon>
        <taxon>Bacillota</taxon>
        <taxon>Bacilli</taxon>
        <taxon>Bacillales</taxon>
        <taxon>Bacillaceae</taxon>
        <taxon>Lentibacillus</taxon>
    </lineage>
</organism>
<keyword evidence="12" id="KW-1185">Reference proteome</keyword>
<dbReference type="PANTHER" id="PTHR22926:SF3">
    <property type="entry name" value="UNDECAPRENYL-PHOSPHATE ALPHA-N-ACETYLGLUCOSAMINYL 1-PHOSPHATE TRANSFERASE"/>
    <property type="match status" value="1"/>
</dbReference>
<feature type="transmembrane region" description="Helical" evidence="8">
    <location>
        <begin position="235"/>
        <end position="256"/>
    </location>
</feature>
<keyword evidence="4 8" id="KW-0812">Transmembrane</keyword>
<dbReference type="GO" id="GO:0044038">
    <property type="term" value="P:cell wall macromolecule biosynthetic process"/>
    <property type="evidence" value="ECO:0007669"/>
    <property type="project" value="TreeGrafter"/>
</dbReference>
<feature type="transmembrane region" description="Helical" evidence="8">
    <location>
        <begin position="181"/>
        <end position="199"/>
    </location>
</feature>
<keyword evidence="2" id="KW-1003">Cell membrane</keyword>
<dbReference type="Proteomes" id="UP000306980">
    <property type="component" value="Unassembled WGS sequence"/>
</dbReference>
<evidence type="ECO:0000256" key="6">
    <source>
        <dbReference type="ARBA" id="ARBA00023136"/>
    </source>
</evidence>
<keyword evidence="3 10" id="KW-0808">Transferase</keyword>
<keyword evidence="6 8" id="KW-0472">Membrane</keyword>
<feature type="binding site" evidence="7">
    <location>
        <position position="210"/>
    </location>
    <ligand>
        <name>Mg(2+)</name>
        <dbReference type="ChEBI" id="CHEBI:18420"/>
    </ligand>
</feature>
<feature type="transmembrane region" description="Helical" evidence="8">
    <location>
        <begin position="46"/>
        <end position="63"/>
    </location>
</feature>
<feature type="transmembrane region" description="Helical" evidence="8">
    <location>
        <begin position="69"/>
        <end position="89"/>
    </location>
</feature>
<comment type="cofactor">
    <cofactor evidence="7">
        <name>Mg(2+)</name>
        <dbReference type="ChEBI" id="CHEBI:18420"/>
    </cofactor>
</comment>
<dbReference type="EMBL" id="VCIA01000001">
    <property type="protein sequence ID" value="TMN21951.1"/>
    <property type="molecule type" value="Genomic_DNA"/>
</dbReference>
<dbReference type="InterPro" id="IPR018480">
    <property type="entry name" value="PNAcMuramoyl-5peptid_Trfase_CS"/>
</dbReference>
<dbReference type="InterPro" id="IPR000715">
    <property type="entry name" value="Glycosyl_transferase_4"/>
</dbReference>
<keyword evidence="5 8" id="KW-1133">Transmembrane helix</keyword>
<dbReference type="PANTHER" id="PTHR22926">
    <property type="entry name" value="PHOSPHO-N-ACETYLMURAMOYL-PENTAPEPTIDE-TRANSFERASE"/>
    <property type="match status" value="1"/>
</dbReference>
<feature type="transmembrane region" description="Helical" evidence="8">
    <location>
        <begin position="101"/>
        <end position="124"/>
    </location>
</feature>
<feature type="transmembrane region" description="Helical" evidence="8">
    <location>
        <begin position="130"/>
        <end position="150"/>
    </location>
</feature>
<dbReference type="EMBL" id="VJMZ01000001">
    <property type="protein sequence ID" value="TRM10715.1"/>
    <property type="molecule type" value="Genomic_DNA"/>
</dbReference>
<feature type="transmembrane region" description="Helical" evidence="8">
    <location>
        <begin position="311"/>
        <end position="335"/>
    </location>
</feature>
<accession>A0A5S3QL57</accession>
<protein>
    <submittedName>
        <fullName evidence="10">Undecaprenyl/decaprenyl-phosphate alpha-N-acetylglucosaminyl 1-phosphate transferase</fullName>
    </submittedName>
</protein>